<keyword evidence="5" id="KW-1185">Reference proteome</keyword>
<sequence>MLHGIDVASYEPSFDTEGLDFVIVKATEGRSYKNPERAQQVARARRAGCVVGFYHFLHGRRGLRPARIVAQARYFVAHCGAEDGDFLALDWETDPKGRRATSAQKDKFLRTVKKLRPKHRIVLYCNRDLWTRKSTGDYHADGLWIADYRKAGHPLIHDEWLIHQYTSHPLDKNVAKFKTRNDMKKWAARK</sequence>
<comment type="caution">
    <text evidence="4">The sequence shown here is derived from an EMBL/GenBank/DDBJ whole genome shotgun (WGS) entry which is preliminary data.</text>
</comment>
<dbReference type="SUPFAM" id="SSF51445">
    <property type="entry name" value="(Trans)glycosidases"/>
    <property type="match status" value="1"/>
</dbReference>
<organism evidence="4 5">
    <name type="scientific">Actinomadura yumaensis</name>
    <dbReference type="NCBI Taxonomy" id="111807"/>
    <lineage>
        <taxon>Bacteria</taxon>
        <taxon>Bacillati</taxon>
        <taxon>Actinomycetota</taxon>
        <taxon>Actinomycetes</taxon>
        <taxon>Streptosporangiales</taxon>
        <taxon>Thermomonosporaceae</taxon>
        <taxon>Actinomadura</taxon>
    </lineage>
</organism>
<evidence type="ECO:0000256" key="2">
    <source>
        <dbReference type="ARBA" id="ARBA00022801"/>
    </source>
</evidence>
<dbReference type="PROSITE" id="PS51904">
    <property type="entry name" value="GLYCOSYL_HYDROL_F25_2"/>
    <property type="match status" value="1"/>
</dbReference>
<dbReference type="Proteomes" id="UP001596380">
    <property type="component" value="Unassembled WGS sequence"/>
</dbReference>
<dbReference type="SMART" id="SM00641">
    <property type="entry name" value="Glyco_25"/>
    <property type="match status" value="1"/>
</dbReference>
<dbReference type="Gene3D" id="3.20.20.80">
    <property type="entry name" value="Glycosidases"/>
    <property type="match status" value="1"/>
</dbReference>
<dbReference type="GO" id="GO:0016787">
    <property type="term" value="F:hydrolase activity"/>
    <property type="evidence" value="ECO:0007669"/>
    <property type="project" value="UniProtKB-KW"/>
</dbReference>
<accession>A0ABW2CRE8</accession>
<name>A0ABW2CRE8_9ACTN</name>
<reference evidence="5" key="1">
    <citation type="journal article" date="2019" name="Int. J. Syst. Evol. Microbiol.">
        <title>The Global Catalogue of Microorganisms (GCM) 10K type strain sequencing project: providing services to taxonomists for standard genome sequencing and annotation.</title>
        <authorList>
            <consortium name="The Broad Institute Genomics Platform"/>
            <consortium name="The Broad Institute Genome Sequencing Center for Infectious Disease"/>
            <person name="Wu L."/>
            <person name="Ma J."/>
        </authorList>
    </citation>
    <scope>NUCLEOTIDE SEQUENCE [LARGE SCALE GENOMIC DNA]</scope>
    <source>
        <strain evidence="5">JCM 3369</strain>
    </source>
</reference>
<proteinExistence type="inferred from homology"/>
<gene>
    <name evidence="4" type="ORF">ACFQKB_27610</name>
</gene>
<dbReference type="RefSeq" id="WP_160821180.1">
    <property type="nucleotide sequence ID" value="NZ_JBHSXE010000001.1"/>
</dbReference>
<evidence type="ECO:0000256" key="1">
    <source>
        <dbReference type="ARBA" id="ARBA00010646"/>
    </source>
</evidence>
<dbReference type="EMBL" id="JBHSXS010000020">
    <property type="protein sequence ID" value="MFC6883556.1"/>
    <property type="molecule type" value="Genomic_DNA"/>
</dbReference>
<dbReference type="PANTHER" id="PTHR34135:SF2">
    <property type="entry name" value="LYSOZYME"/>
    <property type="match status" value="1"/>
</dbReference>
<protein>
    <submittedName>
        <fullName evidence="4">Glycoside hydrolase family 25 protein</fullName>
    </submittedName>
</protein>
<evidence type="ECO:0000313" key="4">
    <source>
        <dbReference type="EMBL" id="MFC6883556.1"/>
    </source>
</evidence>
<dbReference type="Pfam" id="PF01183">
    <property type="entry name" value="Glyco_hydro_25"/>
    <property type="match status" value="1"/>
</dbReference>
<dbReference type="InterPro" id="IPR018077">
    <property type="entry name" value="Glyco_hydro_fam25_subgr"/>
</dbReference>
<evidence type="ECO:0000313" key="5">
    <source>
        <dbReference type="Proteomes" id="UP001596380"/>
    </source>
</evidence>
<dbReference type="InterPro" id="IPR002053">
    <property type="entry name" value="Glyco_hydro_25"/>
</dbReference>
<dbReference type="CDD" id="cd00599">
    <property type="entry name" value="GH25_muramidase"/>
    <property type="match status" value="1"/>
</dbReference>
<keyword evidence="2 4" id="KW-0378">Hydrolase</keyword>
<keyword evidence="3" id="KW-0326">Glycosidase</keyword>
<comment type="similarity">
    <text evidence="1">Belongs to the glycosyl hydrolase 25 family.</text>
</comment>
<evidence type="ECO:0000256" key="3">
    <source>
        <dbReference type="ARBA" id="ARBA00023295"/>
    </source>
</evidence>
<dbReference type="PANTHER" id="PTHR34135">
    <property type="entry name" value="LYSOZYME"/>
    <property type="match status" value="1"/>
</dbReference>
<dbReference type="InterPro" id="IPR017853">
    <property type="entry name" value="GH"/>
</dbReference>